<feature type="domain" description="Heterokaryon incompatibility" evidence="1">
    <location>
        <begin position="57"/>
        <end position="210"/>
    </location>
</feature>
<gene>
    <name evidence="2" type="ORF">BT63DRAFT_371127</name>
</gene>
<evidence type="ECO:0000313" key="2">
    <source>
        <dbReference type="EMBL" id="KAF2671424.1"/>
    </source>
</evidence>
<evidence type="ECO:0000259" key="1">
    <source>
        <dbReference type="Pfam" id="PF06985"/>
    </source>
</evidence>
<name>A0A6A6UKK8_9PEZI</name>
<proteinExistence type="predicted"/>
<dbReference type="PANTHER" id="PTHR24148">
    <property type="entry name" value="ANKYRIN REPEAT DOMAIN-CONTAINING PROTEIN 39 HOMOLOG-RELATED"/>
    <property type="match status" value="1"/>
</dbReference>
<organism evidence="2 3">
    <name type="scientific">Microthyrium microscopicum</name>
    <dbReference type="NCBI Taxonomy" id="703497"/>
    <lineage>
        <taxon>Eukaryota</taxon>
        <taxon>Fungi</taxon>
        <taxon>Dikarya</taxon>
        <taxon>Ascomycota</taxon>
        <taxon>Pezizomycotina</taxon>
        <taxon>Dothideomycetes</taxon>
        <taxon>Dothideomycetes incertae sedis</taxon>
        <taxon>Microthyriales</taxon>
        <taxon>Microthyriaceae</taxon>
        <taxon>Microthyrium</taxon>
    </lineage>
</organism>
<dbReference type="AlphaFoldDB" id="A0A6A6UKK8"/>
<accession>A0A6A6UKK8</accession>
<dbReference type="Proteomes" id="UP000799302">
    <property type="component" value="Unassembled WGS sequence"/>
</dbReference>
<dbReference type="EMBL" id="MU004233">
    <property type="protein sequence ID" value="KAF2671424.1"/>
    <property type="molecule type" value="Genomic_DNA"/>
</dbReference>
<dbReference type="InterPro" id="IPR052895">
    <property type="entry name" value="HetReg/Transcr_Mod"/>
</dbReference>
<dbReference type="PANTHER" id="PTHR24148:SF64">
    <property type="entry name" value="HETEROKARYON INCOMPATIBILITY DOMAIN-CONTAINING PROTEIN"/>
    <property type="match status" value="1"/>
</dbReference>
<dbReference type="InterPro" id="IPR010730">
    <property type="entry name" value="HET"/>
</dbReference>
<evidence type="ECO:0000313" key="3">
    <source>
        <dbReference type="Proteomes" id="UP000799302"/>
    </source>
</evidence>
<dbReference type="OrthoDB" id="2157530at2759"/>
<protein>
    <submittedName>
        <fullName evidence="2">HET-domain-containing protein</fullName>
    </submittedName>
</protein>
<dbReference type="Pfam" id="PF26639">
    <property type="entry name" value="Het-6_barrel"/>
    <property type="match status" value="1"/>
</dbReference>
<sequence>MLKLKEKASRPWSHHAGHKYLYEELKHPDNIRILKLRRTKAQLECTIHQIKYSDGGFQALSYVWGSPEMPHKMVVRNMIGINLGYIPLTASLKDALHDLRDSSQLKSKTFWIDQICIDQTGKEKNHQVALMGKIYENAERVILYCGPAPVNKLEEERGMALLRLLNEHYAKNRPLIAVCKRQDWYRSEDWTWLLQMVYGQWTERLWIVQELLLNPELFILCGSQLLPWDDLALISFLHRLDSTEAVGDVIDRFWQENFPNTLRDPEHVGNYYFSIWRSRQLRRRSRSPSYRSLLENIAYYPDLDCCDPRDRIYAMLGISYDSKALQIEPNYDEAYTIDQLYQDVSVSILTATSNLYMLCFSCRSGQQWDSFEEPQRDEGQTSLLDECSWALGIPYNPYPNALGLGFKAHPEQTLKSTVVFHSSDSVLSLKGCIVDGISMAATTTWALKIDDRQNIASIMQKFCQDVLSWITMLEELGTTVQIVKSLCRVLVADPSWEPLASKASTGVDPYAYTLFLFCRYVAWYGREDHVLAVLDERMKGCLEQCDKLILDLAPLLLDESTLQSFSLGAELTSDQYAYAKDIHSHSGVHGRSLGTTNSGRMYNAMNQPRKGDVIAALQGSHCLWVLRPVGKRYRLIGDAWVDGLMDGEFYEGLDYNEVDYDIELI</sequence>
<reference evidence="2" key="1">
    <citation type="journal article" date="2020" name="Stud. Mycol.">
        <title>101 Dothideomycetes genomes: a test case for predicting lifestyles and emergence of pathogens.</title>
        <authorList>
            <person name="Haridas S."/>
            <person name="Albert R."/>
            <person name="Binder M."/>
            <person name="Bloem J."/>
            <person name="Labutti K."/>
            <person name="Salamov A."/>
            <person name="Andreopoulos B."/>
            <person name="Baker S."/>
            <person name="Barry K."/>
            <person name="Bills G."/>
            <person name="Bluhm B."/>
            <person name="Cannon C."/>
            <person name="Castanera R."/>
            <person name="Culley D."/>
            <person name="Daum C."/>
            <person name="Ezra D."/>
            <person name="Gonzalez J."/>
            <person name="Henrissat B."/>
            <person name="Kuo A."/>
            <person name="Liang C."/>
            <person name="Lipzen A."/>
            <person name="Lutzoni F."/>
            <person name="Magnuson J."/>
            <person name="Mondo S."/>
            <person name="Nolan M."/>
            <person name="Ohm R."/>
            <person name="Pangilinan J."/>
            <person name="Park H.-J."/>
            <person name="Ramirez L."/>
            <person name="Alfaro M."/>
            <person name="Sun H."/>
            <person name="Tritt A."/>
            <person name="Yoshinaga Y."/>
            <person name="Zwiers L.-H."/>
            <person name="Turgeon B."/>
            <person name="Goodwin S."/>
            <person name="Spatafora J."/>
            <person name="Crous P."/>
            <person name="Grigoriev I."/>
        </authorList>
    </citation>
    <scope>NUCLEOTIDE SEQUENCE</scope>
    <source>
        <strain evidence="2">CBS 115976</strain>
    </source>
</reference>
<dbReference type="Pfam" id="PF06985">
    <property type="entry name" value="HET"/>
    <property type="match status" value="1"/>
</dbReference>
<keyword evidence="3" id="KW-1185">Reference proteome</keyword>